<evidence type="ECO:0000313" key="3">
    <source>
        <dbReference type="Proteomes" id="UP000828572"/>
    </source>
</evidence>
<keyword evidence="1" id="KW-0472">Membrane</keyword>
<feature type="transmembrane region" description="Helical" evidence="1">
    <location>
        <begin position="12"/>
        <end position="32"/>
    </location>
</feature>
<organism evidence="2 3">
    <name type="scientific">Escherichia phage TrudiRoth</name>
    <dbReference type="NCBI Taxonomy" id="2851994"/>
    <lineage>
        <taxon>Viruses</taxon>
        <taxon>Duplodnaviria</taxon>
        <taxon>Heunggongvirae</taxon>
        <taxon>Uroviricota</taxon>
        <taxon>Caudoviricetes</taxon>
        <taxon>Demerecviridae</taxon>
        <taxon>Markadamsvirinae</taxon>
        <taxon>Epseptimavirus</taxon>
        <taxon>Epseptimavirus trudiroth</taxon>
    </lineage>
</organism>
<proteinExistence type="predicted"/>
<name>A0AAE8B416_9CAUD</name>
<evidence type="ECO:0000313" key="2">
    <source>
        <dbReference type="EMBL" id="QXV85346.1"/>
    </source>
</evidence>
<sequence length="38" mass="4520">MASQLKKKLQMMMYLCKACTLGVLICYLLKMYDISKKW</sequence>
<accession>A0AAE8B416</accession>
<reference evidence="3" key="1">
    <citation type="journal article" date="2021" name="PLoS Biol.">
        <title>Systematic exploration of Escherichia coli phage-host interactions with the BASEL phage collection.</title>
        <authorList>
            <person name="Maffei E."/>
            <person name="Shaidullina A."/>
            <person name="Burkolter M."/>
            <person name="Heyer Y."/>
            <person name="Estermann F."/>
            <person name="Druelle V."/>
            <person name="Sauer P."/>
            <person name="Willi L."/>
            <person name="Michaelis S."/>
            <person name="Hilbi H."/>
            <person name="Thaler D.S."/>
            <person name="Harms A."/>
        </authorList>
    </citation>
    <scope>NUCLEOTIDE SEQUENCE [LARGE SCALE GENOMIC DNA]</scope>
    <source>
        <strain evidence="3">Bas30</strain>
    </source>
</reference>
<keyword evidence="3" id="KW-1185">Reference proteome</keyword>
<dbReference type="GeneID" id="300969307"/>
<keyword evidence="1" id="KW-0812">Transmembrane</keyword>
<gene>
    <name evidence="2" type="ORF">bas30_0123</name>
</gene>
<dbReference type="Proteomes" id="UP000828572">
    <property type="component" value="Segment"/>
</dbReference>
<protein>
    <submittedName>
        <fullName evidence="2">Uncharacterized protein</fullName>
    </submittedName>
</protein>
<dbReference type="EMBL" id="MZ501109">
    <property type="protein sequence ID" value="QXV85346.1"/>
    <property type="molecule type" value="Genomic_DNA"/>
</dbReference>
<dbReference type="RefSeq" id="YP_011992804.1">
    <property type="nucleotide sequence ID" value="NC_105117.1"/>
</dbReference>
<keyword evidence="1" id="KW-1133">Transmembrane helix</keyword>
<evidence type="ECO:0000256" key="1">
    <source>
        <dbReference type="SAM" id="Phobius"/>
    </source>
</evidence>